<comment type="caution">
    <text evidence="2">The sequence shown here is derived from an EMBL/GenBank/DDBJ whole genome shotgun (WGS) entry which is preliminary data.</text>
</comment>
<dbReference type="Proteomes" id="UP000051096">
    <property type="component" value="Unassembled WGS sequence"/>
</dbReference>
<dbReference type="EMBL" id="LJUO01000008">
    <property type="protein sequence ID" value="KPK73501.1"/>
    <property type="molecule type" value="Genomic_DNA"/>
</dbReference>
<dbReference type="AlphaFoldDB" id="A0A0S8GNS2"/>
<sequence length="140" mass="16705">MFQCISRVQFERRLAELCVDSGVMEFPRREQDRHILWKSILVGLDPAARFTEKEIDERIQHWLSRCRTISRDHVNIRRQLVDQGYLTRTPDGSVYQCAAAGPSREYFDADVENVNCDTIIHNRQVIRTHKRRDFLKKRFQ</sequence>
<evidence type="ECO:0000313" key="2">
    <source>
        <dbReference type="EMBL" id="KPK73501.1"/>
    </source>
</evidence>
<dbReference type="InterPro" id="IPR018656">
    <property type="entry name" value="DUF2087"/>
</dbReference>
<evidence type="ECO:0000313" key="3">
    <source>
        <dbReference type="Proteomes" id="UP000051096"/>
    </source>
</evidence>
<protein>
    <recommendedName>
        <fullName evidence="1">DUF2087 domain-containing protein</fullName>
    </recommendedName>
</protein>
<organism evidence="2 3">
    <name type="scientific">candidate division WOR_3 bacterium SM23_60</name>
    <dbReference type="NCBI Taxonomy" id="1703780"/>
    <lineage>
        <taxon>Bacteria</taxon>
        <taxon>Bacteria division WOR-3</taxon>
    </lineage>
</organism>
<feature type="domain" description="DUF2087" evidence="1">
    <location>
        <begin position="25"/>
        <end position="96"/>
    </location>
</feature>
<evidence type="ECO:0000259" key="1">
    <source>
        <dbReference type="Pfam" id="PF09860"/>
    </source>
</evidence>
<name>A0A0S8GNS2_UNCW3</name>
<accession>A0A0S8GNS2</accession>
<dbReference type="Pfam" id="PF09860">
    <property type="entry name" value="DUF2087"/>
    <property type="match status" value="1"/>
</dbReference>
<gene>
    <name evidence="2" type="ORF">AMJ87_01595</name>
</gene>
<proteinExistence type="predicted"/>
<reference evidence="2 3" key="1">
    <citation type="journal article" date="2015" name="Microbiome">
        <title>Genomic resolution of linkages in carbon, nitrogen, and sulfur cycling among widespread estuary sediment bacteria.</title>
        <authorList>
            <person name="Baker B.J."/>
            <person name="Lazar C.S."/>
            <person name="Teske A.P."/>
            <person name="Dick G.J."/>
        </authorList>
    </citation>
    <scope>NUCLEOTIDE SEQUENCE [LARGE SCALE GENOMIC DNA]</scope>
    <source>
        <strain evidence="2">SM23_60</strain>
    </source>
</reference>